<protein>
    <submittedName>
        <fullName evidence="2">Uncharacterized protein</fullName>
    </submittedName>
</protein>
<dbReference type="EMBL" id="FWFZ01000030">
    <property type="protein sequence ID" value="SLN74205.1"/>
    <property type="molecule type" value="Genomic_DNA"/>
</dbReference>
<sequence length="281" mass="30994">MSSEAGPGPADLRRRPWRSVRKDLRHVLSRLSERCPDGASAGHFPKSRGTPPIKHRRARIGAALRAGDGRRWRHAPKWHASCDTLQDRSENVPWLYRPGTLALRYDGLRRPAKRSSGIGPVPPLAELVNGGIVAACSTLETATKAASLTVGPAQRGRPLAEVRIVRPLQLRRSFPGSPSSRDRWRHRGGADLPDRRRRALVLRGLRCGGHPAWPVVGAALGPARGSRRSRGTCAGPETNSPATRLWGRMTPADLTRCIDLRGARRDVPRHQRRRLGGRRAR</sequence>
<evidence type="ECO:0000313" key="3">
    <source>
        <dbReference type="Proteomes" id="UP000193900"/>
    </source>
</evidence>
<organism evidence="2 3">
    <name type="scientific">Roseisalinus antarcticus</name>
    <dbReference type="NCBI Taxonomy" id="254357"/>
    <lineage>
        <taxon>Bacteria</taxon>
        <taxon>Pseudomonadati</taxon>
        <taxon>Pseudomonadota</taxon>
        <taxon>Alphaproteobacteria</taxon>
        <taxon>Rhodobacterales</taxon>
        <taxon>Roseobacteraceae</taxon>
        <taxon>Roseisalinus</taxon>
    </lineage>
</organism>
<evidence type="ECO:0000256" key="1">
    <source>
        <dbReference type="SAM" id="MobiDB-lite"/>
    </source>
</evidence>
<proteinExistence type="predicted"/>
<dbReference type="Proteomes" id="UP000193900">
    <property type="component" value="Unassembled WGS sequence"/>
</dbReference>
<reference evidence="2 3" key="1">
    <citation type="submission" date="2017-03" db="EMBL/GenBank/DDBJ databases">
        <authorList>
            <person name="Afonso C.L."/>
            <person name="Miller P.J."/>
            <person name="Scott M.A."/>
            <person name="Spackman E."/>
            <person name="Goraichik I."/>
            <person name="Dimitrov K.M."/>
            <person name="Suarez D.L."/>
            <person name="Swayne D.E."/>
        </authorList>
    </citation>
    <scope>NUCLEOTIDE SEQUENCE [LARGE SCALE GENOMIC DNA]</scope>
    <source>
        <strain evidence="2 3">CECT 7023</strain>
    </source>
</reference>
<feature type="region of interest" description="Disordered" evidence="1">
    <location>
        <begin position="224"/>
        <end position="245"/>
    </location>
</feature>
<name>A0A1Y5TVY1_9RHOB</name>
<evidence type="ECO:0000313" key="2">
    <source>
        <dbReference type="EMBL" id="SLN74205.1"/>
    </source>
</evidence>
<feature type="region of interest" description="Disordered" evidence="1">
    <location>
        <begin position="35"/>
        <end position="54"/>
    </location>
</feature>
<accession>A0A1Y5TVY1</accession>
<gene>
    <name evidence="2" type="ORF">ROA7023_03774</name>
</gene>
<keyword evidence="3" id="KW-1185">Reference proteome</keyword>
<dbReference type="AlphaFoldDB" id="A0A1Y5TVY1"/>